<dbReference type="PANTHER" id="PTHR47099">
    <property type="entry name" value="METHYLCOBAMIDE:COM METHYLTRANSFERASE MTBA"/>
    <property type="match status" value="1"/>
</dbReference>
<feature type="non-terminal residue" evidence="2">
    <location>
        <position position="1"/>
    </location>
</feature>
<dbReference type="Pfam" id="PF01208">
    <property type="entry name" value="URO-D"/>
    <property type="match status" value="1"/>
</dbReference>
<organism evidence="2 3">
    <name type="scientific">bacterium (Candidatus Ratteibacteria) CG23_combo_of_CG06-09_8_20_14_all_48_7</name>
    <dbReference type="NCBI Taxonomy" id="2014292"/>
    <lineage>
        <taxon>Bacteria</taxon>
        <taxon>Candidatus Ratteibacteria</taxon>
    </lineage>
</organism>
<dbReference type="InterPro" id="IPR038071">
    <property type="entry name" value="UROD/MetE-like_sf"/>
</dbReference>
<dbReference type="Gene3D" id="3.20.20.210">
    <property type="match status" value="1"/>
</dbReference>
<evidence type="ECO:0000313" key="3">
    <source>
        <dbReference type="Proteomes" id="UP000230392"/>
    </source>
</evidence>
<feature type="domain" description="Uroporphyrinogen decarboxylase (URO-D)" evidence="1">
    <location>
        <begin position="21"/>
        <end position="203"/>
    </location>
</feature>
<dbReference type="InterPro" id="IPR000257">
    <property type="entry name" value="Uroporphyrinogen_deCOase"/>
</dbReference>
<protein>
    <recommendedName>
        <fullName evidence="1">Uroporphyrinogen decarboxylase (URO-D) domain-containing protein</fullName>
    </recommendedName>
</protein>
<dbReference type="InterPro" id="IPR052024">
    <property type="entry name" value="Methanogen_methyltrans"/>
</dbReference>
<dbReference type="GO" id="GO:0004853">
    <property type="term" value="F:uroporphyrinogen decarboxylase activity"/>
    <property type="evidence" value="ECO:0007669"/>
    <property type="project" value="InterPro"/>
</dbReference>
<dbReference type="PANTHER" id="PTHR47099:SF1">
    <property type="entry name" value="METHYLCOBAMIDE:COM METHYLTRANSFERASE MTBA"/>
    <property type="match status" value="1"/>
</dbReference>
<comment type="caution">
    <text evidence="2">The sequence shown here is derived from an EMBL/GenBank/DDBJ whole genome shotgun (WGS) entry which is preliminary data.</text>
</comment>
<evidence type="ECO:0000313" key="2">
    <source>
        <dbReference type="EMBL" id="PIP16594.1"/>
    </source>
</evidence>
<reference evidence="2 3" key="1">
    <citation type="submission" date="2017-09" db="EMBL/GenBank/DDBJ databases">
        <title>Depth-based differentiation of microbial function through sediment-hosted aquifers and enrichment of novel symbionts in the deep terrestrial subsurface.</title>
        <authorList>
            <person name="Probst A.J."/>
            <person name="Ladd B."/>
            <person name="Jarett J.K."/>
            <person name="Geller-Mcgrath D.E."/>
            <person name="Sieber C.M."/>
            <person name="Emerson J.B."/>
            <person name="Anantharaman K."/>
            <person name="Thomas B.C."/>
            <person name="Malmstrom R."/>
            <person name="Stieglmeier M."/>
            <person name="Klingl A."/>
            <person name="Woyke T."/>
            <person name="Ryan C.M."/>
            <person name="Banfield J.F."/>
        </authorList>
    </citation>
    <scope>NUCLEOTIDE SEQUENCE [LARGE SCALE GENOMIC DNA]</scope>
    <source>
        <strain evidence="2">CG23_combo_of_CG06-09_8_20_14_all_48_7</strain>
    </source>
</reference>
<dbReference type="AlphaFoldDB" id="A0A2G9YBK6"/>
<dbReference type="EMBL" id="PCRF01000055">
    <property type="protein sequence ID" value="PIP16594.1"/>
    <property type="molecule type" value="Genomic_DNA"/>
</dbReference>
<proteinExistence type="predicted"/>
<sequence length="242" mass="27352">NLSAKFKDDALFSLSPIAGVGTIASAFGCPTRFLDDNMPWTEHIIDDPKDIIHLKPEIKKAEIFNLALEKALYFRNKVGQDFPILLPDIQGPIDTAGIVMQDTRLFEAVYTHPQEVHLLMKMVTETLIKMVRIFEEKVTNLFCYSHGNWLPYGIHMSDDYLAVISPKIYAEFVVPYNEMIAREFGGVFLHSCGDYTHQAGNLLGTKGLMGVDFHEFPINKMAEKIKGLSQNKIAYLPEVILE</sequence>
<dbReference type="Proteomes" id="UP000230392">
    <property type="component" value="Unassembled WGS sequence"/>
</dbReference>
<evidence type="ECO:0000259" key="1">
    <source>
        <dbReference type="Pfam" id="PF01208"/>
    </source>
</evidence>
<accession>A0A2G9YBK6</accession>
<dbReference type="GO" id="GO:0006779">
    <property type="term" value="P:porphyrin-containing compound biosynthetic process"/>
    <property type="evidence" value="ECO:0007669"/>
    <property type="project" value="InterPro"/>
</dbReference>
<name>A0A2G9YBK6_9BACT</name>
<gene>
    <name evidence="2" type="ORF">COX46_01280</name>
</gene>
<dbReference type="SUPFAM" id="SSF51726">
    <property type="entry name" value="UROD/MetE-like"/>
    <property type="match status" value="1"/>
</dbReference>